<dbReference type="GO" id="GO:0016757">
    <property type="term" value="F:glycosyltransferase activity"/>
    <property type="evidence" value="ECO:0007669"/>
    <property type="project" value="UniProtKB-KW"/>
</dbReference>
<sequence>MNHFTPEVSIVIPAKNEGINVRNTLNSLFSTRTNQRYEVIVVDDGSTDGCCDFIQQETTYKHVHLLKTNGIGAANARNYGAQYARGQYLVFCDAHLFFKDMWMDRLVNPLKKRKTDAICPGIADVNNTSSVGYGQSLKPNLVIYWTGKPANISDTAVLPGGCFMISKKVFQSVGGFESGFKTWGYEDIELSIKLWLFGYRCSVHPDVKVFHVFRTSHPYQLSRHHLDYNLMRLAYSHFNTTRINKCKRLLKQDPKKIDKLVLRDHVLKQRKAYFQKRKYDDTWYFKRFSIPF</sequence>
<accession>A0ABW0U4G0</accession>
<dbReference type="Proteomes" id="UP001596143">
    <property type="component" value="Unassembled WGS sequence"/>
</dbReference>
<feature type="domain" description="Glycosyltransferase 2-like" evidence="1">
    <location>
        <begin position="9"/>
        <end position="173"/>
    </location>
</feature>
<dbReference type="RefSeq" id="WP_270895531.1">
    <property type="nucleotide sequence ID" value="NZ_JBHSPF010000007.1"/>
</dbReference>
<dbReference type="PANTHER" id="PTHR43685:SF2">
    <property type="entry name" value="GLYCOSYLTRANSFERASE 2-LIKE DOMAIN-CONTAINING PROTEIN"/>
    <property type="match status" value="1"/>
</dbReference>
<dbReference type="EC" id="2.4.-.-" evidence="2"/>
<organism evidence="2 3">
    <name type="scientific">Aliibacillus thermotolerans</name>
    <dbReference type="NCBI Taxonomy" id="1834418"/>
    <lineage>
        <taxon>Bacteria</taxon>
        <taxon>Bacillati</taxon>
        <taxon>Bacillota</taxon>
        <taxon>Bacilli</taxon>
        <taxon>Bacillales</taxon>
        <taxon>Bacillaceae</taxon>
        <taxon>Aliibacillus</taxon>
    </lineage>
</organism>
<dbReference type="Gene3D" id="3.90.550.10">
    <property type="entry name" value="Spore Coat Polysaccharide Biosynthesis Protein SpsA, Chain A"/>
    <property type="match status" value="1"/>
</dbReference>
<dbReference type="Pfam" id="PF00535">
    <property type="entry name" value="Glycos_transf_2"/>
    <property type="match status" value="1"/>
</dbReference>
<reference evidence="3" key="1">
    <citation type="journal article" date="2019" name="Int. J. Syst. Evol. Microbiol.">
        <title>The Global Catalogue of Microorganisms (GCM) 10K type strain sequencing project: providing services to taxonomists for standard genome sequencing and annotation.</title>
        <authorList>
            <consortium name="The Broad Institute Genomics Platform"/>
            <consortium name="The Broad Institute Genome Sequencing Center for Infectious Disease"/>
            <person name="Wu L."/>
            <person name="Ma J."/>
        </authorList>
    </citation>
    <scope>NUCLEOTIDE SEQUENCE [LARGE SCALE GENOMIC DNA]</scope>
    <source>
        <strain evidence="3">CGMCC 1.15790</strain>
    </source>
</reference>
<dbReference type="InterPro" id="IPR001173">
    <property type="entry name" value="Glyco_trans_2-like"/>
</dbReference>
<keyword evidence="2" id="KW-0808">Transferase</keyword>
<dbReference type="SUPFAM" id="SSF53448">
    <property type="entry name" value="Nucleotide-diphospho-sugar transferases"/>
    <property type="match status" value="1"/>
</dbReference>
<keyword evidence="3" id="KW-1185">Reference proteome</keyword>
<dbReference type="InterPro" id="IPR029044">
    <property type="entry name" value="Nucleotide-diphossugar_trans"/>
</dbReference>
<dbReference type="PANTHER" id="PTHR43685">
    <property type="entry name" value="GLYCOSYLTRANSFERASE"/>
    <property type="match status" value="1"/>
</dbReference>
<evidence type="ECO:0000313" key="2">
    <source>
        <dbReference type="EMBL" id="MFC5627589.1"/>
    </source>
</evidence>
<dbReference type="InterPro" id="IPR050834">
    <property type="entry name" value="Glycosyltransf_2"/>
</dbReference>
<protein>
    <submittedName>
        <fullName evidence="2">Glycosyltransferase family 2 protein</fullName>
        <ecNumber evidence="2">2.4.-.-</ecNumber>
    </submittedName>
</protein>
<evidence type="ECO:0000259" key="1">
    <source>
        <dbReference type="Pfam" id="PF00535"/>
    </source>
</evidence>
<name>A0ABW0U4G0_9BACI</name>
<dbReference type="EMBL" id="JBHSPF010000007">
    <property type="protein sequence ID" value="MFC5627589.1"/>
    <property type="molecule type" value="Genomic_DNA"/>
</dbReference>
<comment type="caution">
    <text evidence="2">The sequence shown here is derived from an EMBL/GenBank/DDBJ whole genome shotgun (WGS) entry which is preliminary data.</text>
</comment>
<proteinExistence type="predicted"/>
<keyword evidence="2" id="KW-0328">Glycosyltransferase</keyword>
<gene>
    <name evidence="2" type="ORF">ACFPTR_01585</name>
</gene>
<evidence type="ECO:0000313" key="3">
    <source>
        <dbReference type="Proteomes" id="UP001596143"/>
    </source>
</evidence>